<proteinExistence type="predicted"/>
<gene>
    <name evidence="8" type="ORF">EW145_g2214</name>
</gene>
<dbReference type="GO" id="GO:0000976">
    <property type="term" value="F:transcription cis-regulatory region binding"/>
    <property type="evidence" value="ECO:0007669"/>
    <property type="project" value="TreeGrafter"/>
</dbReference>
<dbReference type="GO" id="GO:0005634">
    <property type="term" value="C:nucleus"/>
    <property type="evidence" value="ECO:0007669"/>
    <property type="project" value="UniProtKB-SubCell"/>
</dbReference>
<dbReference type="PANTHER" id="PTHR31845:SF17">
    <property type="entry name" value="ZN(II)2CYS6 TRANSCRIPTION FACTOR (EUROFUNG)"/>
    <property type="match status" value="1"/>
</dbReference>
<evidence type="ECO:0000259" key="7">
    <source>
        <dbReference type="Pfam" id="PF04082"/>
    </source>
</evidence>
<dbReference type="AlphaFoldDB" id="A0A4S4LC97"/>
<comment type="subcellular location">
    <subcellularLocation>
        <location evidence="1">Nucleus</location>
    </subcellularLocation>
</comment>
<evidence type="ECO:0000256" key="5">
    <source>
        <dbReference type="ARBA" id="ARBA00023242"/>
    </source>
</evidence>
<evidence type="ECO:0000313" key="9">
    <source>
        <dbReference type="Proteomes" id="UP000308199"/>
    </source>
</evidence>
<name>A0A4S4LC97_9AGAM</name>
<dbReference type="GO" id="GO:0000981">
    <property type="term" value="F:DNA-binding transcription factor activity, RNA polymerase II-specific"/>
    <property type="evidence" value="ECO:0007669"/>
    <property type="project" value="TreeGrafter"/>
</dbReference>
<dbReference type="PANTHER" id="PTHR31845">
    <property type="entry name" value="FINGER DOMAIN PROTEIN, PUTATIVE-RELATED"/>
    <property type="match status" value="1"/>
</dbReference>
<evidence type="ECO:0000256" key="6">
    <source>
        <dbReference type="SAM" id="MobiDB-lite"/>
    </source>
</evidence>
<feature type="region of interest" description="Disordered" evidence="6">
    <location>
        <begin position="52"/>
        <end position="79"/>
    </location>
</feature>
<keyword evidence="4" id="KW-0804">Transcription</keyword>
<accession>A0A4S4LC97</accession>
<dbReference type="EMBL" id="SGPK01000073">
    <property type="protein sequence ID" value="THH09165.1"/>
    <property type="molecule type" value="Genomic_DNA"/>
</dbReference>
<sequence length="709" mass="81491">MGAWSLTSFLVKRSTHEELLLKSHKQDLEIVNLLRQFDELTTDKRVQSWVDKVSTKHSSSSPTSRNSLSSSHSSTMERDRTSWTSSYGYGELGSPCDQAVDMNVNYLPSPTSQFPCSSKDRFSVQELLAYFPDSTVTSYTKPPELIARGLIHPGDIRELFILYFRFINPYFSILDPVLHTPERLFWHSHFLFSLICCVATKYSQKYSPMIPLFIEFARDLGGKALVQGRKTIDECQAFLIHSVYQTPRKRFEDQRGWLTMGLAFSLANELQLNKPSPADYFALSQSVENMDTKDALFYEMAARDRLNRIRTWLNCYCVDASHATQFGKPAMLDVEDYVARNCREWYHSSPFNLAIDVHLVSYVEVSRVMRHFRIEVEELEIEEKESPKRPKKVKEVLEIVERYHCKLHELYTEWSNRINAFNRLVVLFYGLQHVVAAKKGEEGAGASRDDKLVRQCIEAAKEVIKGMIYKLYPTGMLRYSMEAHFLFATFAAAHLLSLLRPEMSVLLHSGDLEEIDYLVRELVKVLRSKDVSEDVHVRQTPFLYARYLSKQLRKFSSVLPHSRDRLSDSAFQSNGVLSHGFAPRTDAQTWISQANVAQDSAFHGIVPSTELNNQVIQDHRCSEELVADSQLYQLSEFPVNFSLVNFLQTVNEPQFAKSTPPPGEEEKTAQWWQHMYPVSSQAVPDACEWPMTMNDQTPLQPPASNSQRF</sequence>
<evidence type="ECO:0000313" key="8">
    <source>
        <dbReference type="EMBL" id="THH09165.1"/>
    </source>
</evidence>
<evidence type="ECO:0000256" key="4">
    <source>
        <dbReference type="ARBA" id="ARBA00023163"/>
    </source>
</evidence>
<reference evidence="8 9" key="1">
    <citation type="submission" date="2019-02" db="EMBL/GenBank/DDBJ databases">
        <title>Genome sequencing of the rare red list fungi Phellinidium pouzarii.</title>
        <authorList>
            <person name="Buettner E."/>
            <person name="Kellner H."/>
        </authorList>
    </citation>
    <scope>NUCLEOTIDE SEQUENCE [LARGE SCALE GENOMIC DNA]</scope>
    <source>
        <strain evidence="8 9">DSM 108285</strain>
    </source>
</reference>
<protein>
    <recommendedName>
        <fullName evidence="7">Xylanolytic transcriptional activator regulatory domain-containing protein</fullName>
    </recommendedName>
</protein>
<keyword evidence="5" id="KW-0539">Nucleus</keyword>
<dbReference type="OrthoDB" id="3163292at2759"/>
<organism evidence="8 9">
    <name type="scientific">Phellinidium pouzarii</name>
    <dbReference type="NCBI Taxonomy" id="167371"/>
    <lineage>
        <taxon>Eukaryota</taxon>
        <taxon>Fungi</taxon>
        <taxon>Dikarya</taxon>
        <taxon>Basidiomycota</taxon>
        <taxon>Agaricomycotina</taxon>
        <taxon>Agaricomycetes</taxon>
        <taxon>Hymenochaetales</taxon>
        <taxon>Hymenochaetaceae</taxon>
        <taxon>Phellinidium</taxon>
    </lineage>
</organism>
<feature type="compositionally biased region" description="Low complexity" evidence="6">
    <location>
        <begin position="56"/>
        <end position="74"/>
    </location>
</feature>
<evidence type="ECO:0000256" key="3">
    <source>
        <dbReference type="ARBA" id="ARBA00023125"/>
    </source>
</evidence>
<evidence type="ECO:0000256" key="1">
    <source>
        <dbReference type="ARBA" id="ARBA00004123"/>
    </source>
</evidence>
<dbReference type="GO" id="GO:0008270">
    <property type="term" value="F:zinc ion binding"/>
    <property type="evidence" value="ECO:0007669"/>
    <property type="project" value="InterPro"/>
</dbReference>
<dbReference type="Pfam" id="PF04082">
    <property type="entry name" value="Fungal_trans"/>
    <property type="match status" value="1"/>
</dbReference>
<evidence type="ECO:0000256" key="2">
    <source>
        <dbReference type="ARBA" id="ARBA00023015"/>
    </source>
</evidence>
<keyword evidence="2" id="KW-0805">Transcription regulation</keyword>
<keyword evidence="3" id="KW-0238">DNA-binding</keyword>
<feature type="domain" description="Xylanolytic transcriptional activator regulatory" evidence="7">
    <location>
        <begin position="162"/>
        <end position="336"/>
    </location>
</feature>
<dbReference type="GO" id="GO:0006351">
    <property type="term" value="P:DNA-templated transcription"/>
    <property type="evidence" value="ECO:0007669"/>
    <property type="project" value="InterPro"/>
</dbReference>
<dbReference type="Proteomes" id="UP000308199">
    <property type="component" value="Unassembled WGS sequence"/>
</dbReference>
<comment type="caution">
    <text evidence="8">The sequence shown here is derived from an EMBL/GenBank/DDBJ whole genome shotgun (WGS) entry which is preliminary data.</text>
</comment>
<dbReference type="InterPro" id="IPR007219">
    <property type="entry name" value="XnlR_reg_dom"/>
</dbReference>
<dbReference type="CDD" id="cd12148">
    <property type="entry name" value="fungal_TF_MHR"/>
    <property type="match status" value="1"/>
</dbReference>
<keyword evidence="9" id="KW-1185">Reference proteome</keyword>
<dbReference type="InterPro" id="IPR051089">
    <property type="entry name" value="prtT"/>
</dbReference>